<dbReference type="EMBL" id="JAGTTL010000018">
    <property type="protein sequence ID" value="KAK6308749.1"/>
    <property type="molecule type" value="Genomic_DNA"/>
</dbReference>
<comment type="caution">
    <text evidence="2">The sequence shown here is derived from an EMBL/GenBank/DDBJ whole genome shotgun (WGS) entry which is preliminary data.</text>
</comment>
<evidence type="ECO:0000256" key="1">
    <source>
        <dbReference type="SAM" id="MobiDB-lite"/>
    </source>
</evidence>
<gene>
    <name evidence="2" type="ORF">J4Q44_G00202120</name>
</gene>
<reference evidence="2 3" key="1">
    <citation type="submission" date="2021-04" db="EMBL/GenBank/DDBJ databases">
        <authorList>
            <person name="De Guttry C."/>
            <person name="Zahm M."/>
            <person name="Klopp C."/>
            <person name="Cabau C."/>
            <person name="Louis A."/>
            <person name="Berthelot C."/>
            <person name="Parey E."/>
            <person name="Roest Crollius H."/>
            <person name="Montfort J."/>
            <person name="Robinson-Rechavi M."/>
            <person name="Bucao C."/>
            <person name="Bouchez O."/>
            <person name="Gislard M."/>
            <person name="Lluch J."/>
            <person name="Milhes M."/>
            <person name="Lampietro C."/>
            <person name="Lopez Roques C."/>
            <person name="Donnadieu C."/>
            <person name="Braasch I."/>
            <person name="Desvignes T."/>
            <person name="Postlethwait J."/>
            <person name="Bobe J."/>
            <person name="Wedekind C."/>
            <person name="Guiguen Y."/>
        </authorList>
    </citation>
    <scope>NUCLEOTIDE SEQUENCE [LARGE SCALE GENOMIC DNA]</scope>
    <source>
        <strain evidence="2">Cs_M1</strain>
        <tissue evidence="2">Blood</tissue>
    </source>
</reference>
<protein>
    <submittedName>
        <fullName evidence="2">Uncharacterized protein</fullName>
    </submittedName>
</protein>
<feature type="compositionally biased region" description="Basic residues" evidence="1">
    <location>
        <begin position="76"/>
        <end position="96"/>
    </location>
</feature>
<evidence type="ECO:0000313" key="3">
    <source>
        <dbReference type="Proteomes" id="UP001356427"/>
    </source>
</evidence>
<organism evidence="2 3">
    <name type="scientific">Coregonus suidteri</name>
    <dbReference type="NCBI Taxonomy" id="861788"/>
    <lineage>
        <taxon>Eukaryota</taxon>
        <taxon>Metazoa</taxon>
        <taxon>Chordata</taxon>
        <taxon>Craniata</taxon>
        <taxon>Vertebrata</taxon>
        <taxon>Euteleostomi</taxon>
        <taxon>Actinopterygii</taxon>
        <taxon>Neopterygii</taxon>
        <taxon>Teleostei</taxon>
        <taxon>Protacanthopterygii</taxon>
        <taxon>Salmoniformes</taxon>
        <taxon>Salmonidae</taxon>
        <taxon>Coregoninae</taxon>
        <taxon>Coregonus</taxon>
    </lineage>
</organism>
<dbReference type="AlphaFoldDB" id="A0AAN8QK74"/>
<name>A0AAN8QK74_9TELE</name>
<evidence type="ECO:0000313" key="2">
    <source>
        <dbReference type="EMBL" id="KAK6308749.1"/>
    </source>
</evidence>
<dbReference type="Proteomes" id="UP001356427">
    <property type="component" value="Unassembled WGS sequence"/>
</dbReference>
<sequence>MMADNNKEVYSHWGLPAVVLRRQVESGFYFIALEHYTNETEDVKFRPTPCSSLSLFPISSFTVSRGGAPVWGKRTQSPHRLKRNRRNSGPVRRKNSFKGWRLIS</sequence>
<accession>A0AAN8QK74</accession>
<keyword evidence="3" id="KW-1185">Reference proteome</keyword>
<proteinExistence type="predicted"/>
<feature type="region of interest" description="Disordered" evidence="1">
    <location>
        <begin position="69"/>
        <end position="104"/>
    </location>
</feature>